<evidence type="ECO:0000259" key="2">
    <source>
        <dbReference type="PROSITE" id="PS51462"/>
    </source>
</evidence>
<dbReference type="Gene3D" id="3.90.79.10">
    <property type="entry name" value="Nucleoside Triphosphate Pyrophosphohydrolase"/>
    <property type="match status" value="1"/>
</dbReference>
<dbReference type="GO" id="GO:0019693">
    <property type="term" value="P:ribose phosphate metabolic process"/>
    <property type="evidence" value="ECO:0007669"/>
    <property type="project" value="TreeGrafter"/>
</dbReference>
<protein>
    <submittedName>
        <fullName evidence="3">NUDIX domain-containing protein</fullName>
    </submittedName>
</protein>
<sequence>MQEHQDHMQWKVLSSTYLYRDNWFTARRDRCETPSGKIVDPYYVLEYPNWVNALAFTEDEQVILIRQYRHALGKTILELPGGVVDDTDASPLAAVERELREETGYTFQQIEPLCHISPNPSTQSNLCFAFLATGGKKTHPQSLDPNEEIEVVLVSKTELRELIMKNEIWQALHVTTLLYGLLRTGDLQWATHQLSEKQLR</sequence>
<comment type="caution">
    <text evidence="3">The sequence shown here is derived from an EMBL/GenBank/DDBJ whole genome shotgun (WGS) entry which is preliminary data.</text>
</comment>
<evidence type="ECO:0000313" key="3">
    <source>
        <dbReference type="EMBL" id="PJJ76202.1"/>
    </source>
</evidence>
<dbReference type="PROSITE" id="PS51462">
    <property type="entry name" value="NUDIX"/>
    <property type="match status" value="1"/>
</dbReference>
<dbReference type="InterPro" id="IPR000086">
    <property type="entry name" value="NUDIX_hydrolase_dom"/>
</dbReference>
<accession>A0A2M9CWA2</accession>
<keyword evidence="4" id="KW-1185">Reference proteome</keyword>
<dbReference type="PANTHER" id="PTHR11839:SF1">
    <property type="entry name" value="ADP-SUGAR PYROPHOSPHATASE"/>
    <property type="match status" value="1"/>
</dbReference>
<dbReference type="GO" id="GO:0016787">
    <property type="term" value="F:hydrolase activity"/>
    <property type="evidence" value="ECO:0007669"/>
    <property type="project" value="UniProtKB-KW"/>
</dbReference>
<name>A0A2M9CWA2_9BACT</name>
<dbReference type="Proteomes" id="UP000230000">
    <property type="component" value="Unassembled WGS sequence"/>
</dbReference>
<dbReference type="PANTHER" id="PTHR11839">
    <property type="entry name" value="UDP/ADP-SUGAR PYROPHOSPHATASE"/>
    <property type="match status" value="1"/>
</dbReference>
<dbReference type="SUPFAM" id="SSF55811">
    <property type="entry name" value="Nudix"/>
    <property type="match status" value="1"/>
</dbReference>
<dbReference type="CDD" id="cd03424">
    <property type="entry name" value="NUDIX_ADPRase_Nudt5_UGPPase_Nudt14"/>
    <property type="match status" value="1"/>
</dbReference>
<dbReference type="Pfam" id="PF00293">
    <property type="entry name" value="NUDIX"/>
    <property type="match status" value="1"/>
</dbReference>
<gene>
    <name evidence="3" type="ORF">BXY57_1809</name>
</gene>
<keyword evidence="1" id="KW-0378">Hydrolase</keyword>
<proteinExistence type="predicted"/>
<dbReference type="AlphaFoldDB" id="A0A2M9CWA2"/>
<evidence type="ECO:0000256" key="1">
    <source>
        <dbReference type="ARBA" id="ARBA00022801"/>
    </source>
</evidence>
<feature type="domain" description="Nudix hydrolase" evidence="2">
    <location>
        <begin position="46"/>
        <end position="176"/>
    </location>
</feature>
<organism evidence="3 4">
    <name type="scientific">Thermoflavifilum aggregans</name>
    <dbReference type="NCBI Taxonomy" id="454188"/>
    <lineage>
        <taxon>Bacteria</taxon>
        <taxon>Pseudomonadati</taxon>
        <taxon>Bacteroidota</taxon>
        <taxon>Chitinophagia</taxon>
        <taxon>Chitinophagales</taxon>
        <taxon>Chitinophagaceae</taxon>
        <taxon>Thermoflavifilum</taxon>
    </lineage>
</organism>
<evidence type="ECO:0000313" key="4">
    <source>
        <dbReference type="Proteomes" id="UP000230000"/>
    </source>
</evidence>
<dbReference type="GO" id="GO:0006753">
    <property type="term" value="P:nucleoside phosphate metabolic process"/>
    <property type="evidence" value="ECO:0007669"/>
    <property type="project" value="TreeGrafter"/>
</dbReference>
<dbReference type="InterPro" id="IPR015797">
    <property type="entry name" value="NUDIX_hydrolase-like_dom_sf"/>
</dbReference>
<dbReference type="EMBL" id="PGFG01000001">
    <property type="protein sequence ID" value="PJJ76202.1"/>
    <property type="molecule type" value="Genomic_DNA"/>
</dbReference>
<reference evidence="3 4" key="1">
    <citation type="submission" date="2017-11" db="EMBL/GenBank/DDBJ databases">
        <title>Genomic Encyclopedia of Archaeal and Bacterial Type Strains, Phase II (KMG-II): From Individual Species to Whole Genera.</title>
        <authorList>
            <person name="Goeker M."/>
        </authorList>
    </citation>
    <scope>NUCLEOTIDE SEQUENCE [LARGE SCALE GENOMIC DNA]</scope>
    <source>
        <strain evidence="3 4">DSM 27268</strain>
    </source>
</reference>